<protein>
    <recommendedName>
        <fullName evidence="7 8">Elongation factor P</fullName>
        <shortName evidence="7">EF-P</shortName>
    </recommendedName>
</protein>
<dbReference type="Pfam" id="PF09285">
    <property type="entry name" value="Elong-fact-P_C"/>
    <property type="match status" value="1"/>
</dbReference>
<dbReference type="Pfam" id="PF01132">
    <property type="entry name" value="EFP"/>
    <property type="match status" value="1"/>
</dbReference>
<dbReference type="InterPro" id="IPR008991">
    <property type="entry name" value="Translation_prot_SH3-like_sf"/>
</dbReference>
<dbReference type="Proteomes" id="UP000176864">
    <property type="component" value="Unassembled WGS sequence"/>
</dbReference>
<dbReference type="EMBL" id="MFEK01000016">
    <property type="protein sequence ID" value="OGE77941.1"/>
    <property type="molecule type" value="Genomic_DNA"/>
</dbReference>
<dbReference type="NCBIfam" id="TIGR00038">
    <property type="entry name" value="efp"/>
    <property type="match status" value="1"/>
</dbReference>
<feature type="domain" description="Translation elongation factor P/YeiP central" evidence="11">
    <location>
        <begin position="69"/>
        <end position="123"/>
    </location>
</feature>
<evidence type="ECO:0000256" key="7">
    <source>
        <dbReference type="HAMAP-Rule" id="MF_00141"/>
    </source>
</evidence>
<dbReference type="PANTHER" id="PTHR30053">
    <property type="entry name" value="ELONGATION FACTOR P"/>
    <property type="match status" value="1"/>
</dbReference>
<dbReference type="InterPro" id="IPR011768">
    <property type="entry name" value="Transl_elongation_fac_P"/>
</dbReference>
<dbReference type="InterPro" id="IPR001059">
    <property type="entry name" value="Transl_elong_P/YeiP_cen"/>
</dbReference>
<accession>A0A1F5NJQ3</accession>
<dbReference type="InterPro" id="IPR020599">
    <property type="entry name" value="Transl_elong_fac_P/YeiP"/>
</dbReference>
<keyword evidence="6 7" id="KW-0648">Protein biosynthesis</keyword>
<evidence type="ECO:0000256" key="4">
    <source>
        <dbReference type="ARBA" id="ARBA00022490"/>
    </source>
</evidence>
<evidence type="ECO:0000256" key="9">
    <source>
        <dbReference type="RuleBase" id="RU004389"/>
    </source>
</evidence>
<evidence type="ECO:0000256" key="5">
    <source>
        <dbReference type="ARBA" id="ARBA00022768"/>
    </source>
</evidence>
<name>A0A1F5NJQ3_9BACT</name>
<dbReference type="InterPro" id="IPR012340">
    <property type="entry name" value="NA-bd_OB-fold"/>
</dbReference>
<dbReference type="SUPFAM" id="SSF50249">
    <property type="entry name" value="Nucleic acid-binding proteins"/>
    <property type="match status" value="2"/>
</dbReference>
<organism evidence="12 13">
    <name type="scientific">Candidatus Doudnabacteria bacterium RIFCSPHIGHO2_01_FULL_46_14</name>
    <dbReference type="NCBI Taxonomy" id="1817824"/>
    <lineage>
        <taxon>Bacteria</taxon>
        <taxon>Candidatus Doudnaibacteriota</taxon>
    </lineage>
</organism>
<sequence>MANLDFSELKKGVVMVYNNQPHEIMLASFVRMQQRKPVMQMKMRNLLTGKVVEYSAKSGESFERADITRQKVQFLYADQSGAHFMNNENFETVDIGKELSEDKVGYLKEGAEVYIIYFDEKPISIELPIKVDLEVKSTPPGIKGDTATGGSKPATLETGLTVNVPLFINEGDRIRVNTDTGQYVERAN</sequence>
<dbReference type="InterPro" id="IPR013852">
    <property type="entry name" value="Transl_elong_P/YeiP_CS"/>
</dbReference>
<dbReference type="SUPFAM" id="SSF50104">
    <property type="entry name" value="Translation proteins SH3-like domain"/>
    <property type="match status" value="1"/>
</dbReference>
<keyword evidence="5 7" id="KW-0251">Elongation factor</keyword>
<comment type="caution">
    <text evidence="12">The sequence shown here is derived from an EMBL/GenBank/DDBJ whole genome shotgun (WGS) entry which is preliminary data.</text>
</comment>
<dbReference type="STRING" id="1817824.A2751_02770"/>
<dbReference type="AlphaFoldDB" id="A0A1F5NJQ3"/>
<dbReference type="HAMAP" id="MF_00141">
    <property type="entry name" value="EF_P"/>
    <property type="match status" value="1"/>
</dbReference>
<dbReference type="UniPathway" id="UPA00345"/>
<dbReference type="InterPro" id="IPR013185">
    <property type="entry name" value="Transl_elong_KOW-like"/>
</dbReference>
<dbReference type="SMART" id="SM01185">
    <property type="entry name" value="EFP"/>
    <property type="match status" value="1"/>
</dbReference>
<comment type="similarity">
    <text evidence="3 7 9">Belongs to the elongation factor P family.</text>
</comment>
<evidence type="ECO:0000259" key="11">
    <source>
        <dbReference type="SMART" id="SM01185"/>
    </source>
</evidence>
<dbReference type="FunFam" id="2.40.50.140:FF:000004">
    <property type="entry name" value="Elongation factor P"/>
    <property type="match status" value="1"/>
</dbReference>
<evidence type="ECO:0000256" key="8">
    <source>
        <dbReference type="NCBIfam" id="TIGR00038"/>
    </source>
</evidence>
<dbReference type="GO" id="GO:0003746">
    <property type="term" value="F:translation elongation factor activity"/>
    <property type="evidence" value="ECO:0007669"/>
    <property type="project" value="UniProtKB-UniRule"/>
</dbReference>
<dbReference type="Gene3D" id="2.40.50.140">
    <property type="entry name" value="Nucleic acid-binding proteins"/>
    <property type="match status" value="2"/>
</dbReference>
<dbReference type="FunFam" id="2.40.50.140:FF:000009">
    <property type="entry name" value="Elongation factor P"/>
    <property type="match status" value="1"/>
</dbReference>
<proteinExistence type="inferred from homology"/>
<evidence type="ECO:0000256" key="1">
    <source>
        <dbReference type="ARBA" id="ARBA00004496"/>
    </source>
</evidence>
<evidence type="ECO:0000313" key="12">
    <source>
        <dbReference type="EMBL" id="OGE77941.1"/>
    </source>
</evidence>
<dbReference type="PROSITE" id="PS01275">
    <property type="entry name" value="EFP"/>
    <property type="match status" value="1"/>
</dbReference>
<evidence type="ECO:0000256" key="2">
    <source>
        <dbReference type="ARBA" id="ARBA00004815"/>
    </source>
</evidence>
<dbReference type="CDD" id="cd04470">
    <property type="entry name" value="S1_EF-P_repeat_1"/>
    <property type="match status" value="1"/>
</dbReference>
<dbReference type="GO" id="GO:0005829">
    <property type="term" value="C:cytosol"/>
    <property type="evidence" value="ECO:0007669"/>
    <property type="project" value="UniProtKB-ARBA"/>
</dbReference>
<dbReference type="PANTHER" id="PTHR30053:SF14">
    <property type="entry name" value="TRANSLATION ELONGATION FACTOR KOW-LIKE DOMAIN-CONTAINING PROTEIN"/>
    <property type="match status" value="1"/>
</dbReference>
<dbReference type="NCBIfam" id="NF001810">
    <property type="entry name" value="PRK00529.1"/>
    <property type="match status" value="1"/>
</dbReference>
<dbReference type="InterPro" id="IPR014722">
    <property type="entry name" value="Rib_uL2_dom2"/>
</dbReference>
<dbReference type="GO" id="GO:0043043">
    <property type="term" value="P:peptide biosynthetic process"/>
    <property type="evidence" value="ECO:0007669"/>
    <property type="project" value="InterPro"/>
</dbReference>
<reference evidence="12 13" key="1">
    <citation type="journal article" date="2016" name="Nat. Commun.">
        <title>Thousands of microbial genomes shed light on interconnected biogeochemical processes in an aquifer system.</title>
        <authorList>
            <person name="Anantharaman K."/>
            <person name="Brown C.T."/>
            <person name="Hug L.A."/>
            <person name="Sharon I."/>
            <person name="Castelle C.J."/>
            <person name="Probst A.J."/>
            <person name="Thomas B.C."/>
            <person name="Singh A."/>
            <person name="Wilkins M.J."/>
            <person name="Karaoz U."/>
            <person name="Brodie E.L."/>
            <person name="Williams K.H."/>
            <person name="Hubbard S.S."/>
            <person name="Banfield J.F."/>
        </authorList>
    </citation>
    <scope>NUCLEOTIDE SEQUENCE [LARGE SCALE GENOMIC DNA]</scope>
</reference>
<comment type="function">
    <text evidence="7">Involved in peptide bond synthesis. Stimulates efficient translation and peptide-bond synthesis on native or reconstituted 70S ribosomes in vitro. Probably functions indirectly by altering the affinity of the ribosome for aminoacyl-tRNA, thus increasing their reactivity as acceptors for peptidyl transferase.</text>
</comment>
<keyword evidence="4 7" id="KW-0963">Cytoplasm</keyword>
<gene>
    <name evidence="7" type="primary">efp</name>
    <name evidence="12" type="ORF">A2751_02770</name>
</gene>
<comment type="subcellular location">
    <subcellularLocation>
        <location evidence="1 7">Cytoplasm</location>
    </subcellularLocation>
</comment>
<comment type="pathway">
    <text evidence="2 7">Protein biosynthesis; polypeptide chain elongation.</text>
</comment>
<evidence type="ECO:0000256" key="3">
    <source>
        <dbReference type="ARBA" id="ARBA00009479"/>
    </source>
</evidence>
<dbReference type="CDD" id="cd05794">
    <property type="entry name" value="S1_EF-P_repeat_2"/>
    <property type="match status" value="1"/>
</dbReference>
<feature type="domain" description="Elongation factor P C-terminal" evidence="10">
    <location>
        <begin position="131"/>
        <end position="186"/>
    </location>
</feature>
<evidence type="ECO:0000259" key="10">
    <source>
        <dbReference type="SMART" id="SM00841"/>
    </source>
</evidence>
<dbReference type="SMART" id="SM00841">
    <property type="entry name" value="Elong-fact-P_C"/>
    <property type="match status" value="1"/>
</dbReference>
<dbReference type="PIRSF" id="PIRSF005901">
    <property type="entry name" value="EF-P"/>
    <property type="match status" value="1"/>
</dbReference>
<evidence type="ECO:0000313" key="13">
    <source>
        <dbReference type="Proteomes" id="UP000176864"/>
    </source>
</evidence>
<dbReference type="Pfam" id="PF08207">
    <property type="entry name" value="EFP_N"/>
    <property type="match status" value="1"/>
</dbReference>
<dbReference type="Gene3D" id="2.30.30.30">
    <property type="match status" value="1"/>
</dbReference>
<dbReference type="InterPro" id="IPR015365">
    <property type="entry name" value="Elong-fact-P_C"/>
</dbReference>
<evidence type="ECO:0000256" key="6">
    <source>
        <dbReference type="ARBA" id="ARBA00022917"/>
    </source>
</evidence>